<feature type="transmembrane region" description="Helical" evidence="1">
    <location>
        <begin position="12"/>
        <end position="29"/>
    </location>
</feature>
<proteinExistence type="predicted"/>
<keyword evidence="1" id="KW-1133">Transmembrane helix</keyword>
<accession>A0A1Y5Y5W9</accession>
<dbReference type="AlphaFoldDB" id="A0A1Y5Y5W9"/>
<evidence type="ECO:0000313" key="2">
    <source>
        <dbReference type="EMBL" id="SMD24896.1"/>
    </source>
</evidence>
<dbReference type="RefSeq" id="WP_084433166.1">
    <property type="nucleotide sequence ID" value="NZ_FWXV01000011.1"/>
</dbReference>
<sequence>MAYTSRRTRSASFRHWGTVMFGLGVFTAAQNSWAVSGVIFGCWIAYLLLIRLARCRVETNRGAPCRWLVRGLLGTCDYHVGYKRGLPQLYHPGGFHLPMLMWKRSIDQPGGYERQPADRATIADATASRARAKGIEAWALVITAASLLVAIASFVRDLVAG</sequence>
<protein>
    <submittedName>
        <fullName evidence="2">Uncharacterized protein</fullName>
    </submittedName>
</protein>
<gene>
    <name evidence="2" type="ORF">SAMN05661093_08769</name>
</gene>
<keyword evidence="1" id="KW-0812">Transmembrane</keyword>
<dbReference type="EMBL" id="FWXV01000011">
    <property type="protein sequence ID" value="SMD24896.1"/>
    <property type="molecule type" value="Genomic_DNA"/>
</dbReference>
<keyword evidence="1" id="KW-0472">Membrane</keyword>
<feature type="transmembrane region" description="Helical" evidence="1">
    <location>
        <begin position="35"/>
        <end position="53"/>
    </location>
</feature>
<evidence type="ECO:0000256" key="1">
    <source>
        <dbReference type="SAM" id="Phobius"/>
    </source>
</evidence>
<organism evidence="2 3">
    <name type="scientific">Kibdelosporangium aridum</name>
    <dbReference type="NCBI Taxonomy" id="2030"/>
    <lineage>
        <taxon>Bacteria</taxon>
        <taxon>Bacillati</taxon>
        <taxon>Actinomycetota</taxon>
        <taxon>Actinomycetes</taxon>
        <taxon>Pseudonocardiales</taxon>
        <taxon>Pseudonocardiaceae</taxon>
        <taxon>Kibdelosporangium</taxon>
    </lineage>
</organism>
<feature type="transmembrane region" description="Helical" evidence="1">
    <location>
        <begin position="137"/>
        <end position="155"/>
    </location>
</feature>
<dbReference type="OrthoDB" id="3694551at2"/>
<evidence type="ECO:0000313" key="3">
    <source>
        <dbReference type="Proteomes" id="UP000192674"/>
    </source>
</evidence>
<reference evidence="2 3" key="1">
    <citation type="submission" date="2017-04" db="EMBL/GenBank/DDBJ databases">
        <authorList>
            <person name="Afonso C.L."/>
            <person name="Miller P.J."/>
            <person name="Scott M.A."/>
            <person name="Spackman E."/>
            <person name="Goraichik I."/>
            <person name="Dimitrov K.M."/>
            <person name="Suarez D.L."/>
            <person name="Swayne D.E."/>
        </authorList>
    </citation>
    <scope>NUCLEOTIDE SEQUENCE [LARGE SCALE GENOMIC DNA]</scope>
    <source>
        <strain evidence="2 3">DSM 43828</strain>
    </source>
</reference>
<keyword evidence="3" id="KW-1185">Reference proteome</keyword>
<dbReference type="Proteomes" id="UP000192674">
    <property type="component" value="Unassembled WGS sequence"/>
</dbReference>
<name>A0A1Y5Y5W9_KIBAR</name>